<dbReference type="RefSeq" id="WP_190448311.1">
    <property type="nucleotide sequence ID" value="NZ_JAMPLM010000007.1"/>
</dbReference>
<dbReference type="EMBL" id="JAMPLM010000007">
    <property type="protein sequence ID" value="MEP1058904.1"/>
    <property type="molecule type" value="Genomic_DNA"/>
</dbReference>
<evidence type="ECO:0000313" key="2">
    <source>
        <dbReference type="EMBL" id="MEP1058904.1"/>
    </source>
</evidence>
<evidence type="ECO:0000256" key="1">
    <source>
        <dbReference type="SAM" id="MobiDB-lite"/>
    </source>
</evidence>
<evidence type="ECO:0000313" key="3">
    <source>
        <dbReference type="Proteomes" id="UP001476950"/>
    </source>
</evidence>
<evidence type="ECO:0008006" key="4">
    <source>
        <dbReference type="Google" id="ProtNLM"/>
    </source>
</evidence>
<dbReference type="Proteomes" id="UP001476950">
    <property type="component" value="Unassembled WGS sequence"/>
</dbReference>
<gene>
    <name evidence="2" type="ORF">NDI38_10695</name>
</gene>
<reference evidence="2 3" key="1">
    <citation type="submission" date="2022-04" db="EMBL/GenBank/DDBJ databases">
        <title>Positive selection, recombination, and allopatry shape intraspecific diversity of widespread and dominant cyanobacteria.</title>
        <authorList>
            <person name="Wei J."/>
            <person name="Shu W."/>
            <person name="Hu C."/>
        </authorList>
    </citation>
    <scope>NUCLEOTIDE SEQUENCE [LARGE SCALE GENOMIC DNA]</scope>
    <source>
        <strain evidence="2 3">AS-A4</strain>
    </source>
</reference>
<feature type="compositionally biased region" description="Low complexity" evidence="1">
    <location>
        <begin position="155"/>
        <end position="171"/>
    </location>
</feature>
<comment type="caution">
    <text evidence="2">The sequence shown here is derived from an EMBL/GenBank/DDBJ whole genome shotgun (WGS) entry which is preliminary data.</text>
</comment>
<organism evidence="2 3">
    <name type="scientific">Stenomitos frigidus AS-A4</name>
    <dbReference type="NCBI Taxonomy" id="2933935"/>
    <lineage>
        <taxon>Bacteria</taxon>
        <taxon>Bacillati</taxon>
        <taxon>Cyanobacteriota</taxon>
        <taxon>Cyanophyceae</taxon>
        <taxon>Leptolyngbyales</taxon>
        <taxon>Leptolyngbyaceae</taxon>
        <taxon>Stenomitos</taxon>
    </lineage>
</organism>
<sequence length="309" mass="32997">MGRHPLLEDRNLRSKDNLDPSFHGETLLHRLFFLLQGRSGMKASILTLALLLVTGCGTLLPSRSAPSTQTSKQQVAPLNTSPSARSSPPVQRYNSDRQNQIATQGYNDGYEDGAGGFPASPNVGVANQNLTDPTEQKIYTDAYNRGYADGKGQQSSPSPTTTVSPSPTSTVLPQRRAELQRQGYQDGRNDAESGFAANPGSGITALGLTNPTERQIYTTAYNSGYQRQPSPSPSPSPTVSPGLLAQLRQDGYNDGYADARLNASQDANRGINLRGLVTAAEQRAYANGYNSGYQQYLAQQGGGGIPGGW</sequence>
<accession>A0ABV0KKV2</accession>
<keyword evidence="3" id="KW-1185">Reference proteome</keyword>
<name>A0ABV0KKV2_9CYAN</name>
<feature type="compositionally biased region" description="Polar residues" evidence="1">
    <location>
        <begin position="64"/>
        <end position="106"/>
    </location>
</feature>
<feature type="region of interest" description="Disordered" evidence="1">
    <location>
        <begin position="145"/>
        <end position="210"/>
    </location>
</feature>
<feature type="region of interest" description="Disordered" evidence="1">
    <location>
        <begin position="62"/>
        <end position="133"/>
    </location>
</feature>
<feature type="region of interest" description="Disordered" evidence="1">
    <location>
        <begin position="223"/>
        <end position="242"/>
    </location>
</feature>
<protein>
    <recommendedName>
        <fullName evidence="4">Lipoprotein</fullName>
    </recommendedName>
</protein>
<proteinExistence type="predicted"/>